<keyword evidence="1" id="KW-0472">Membrane</keyword>
<evidence type="ECO:0000313" key="2">
    <source>
        <dbReference type="EMBL" id="MUI13548.1"/>
    </source>
</evidence>
<protein>
    <submittedName>
        <fullName evidence="2">CcoQ/FixQ family Cbb3-type cytochrome c oxidase assembly chaperone</fullName>
    </submittedName>
</protein>
<dbReference type="InterPro" id="IPR008621">
    <property type="entry name" value="Cbb3-typ_cyt_oxidase_comp"/>
</dbReference>
<dbReference type="Proteomes" id="UP000431684">
    <property type="component" value="Unassembled WGS sequence"/>
</dbReference>
<feature type="transmembrane region" description="Helical" evidence="1">
    <location>
        <begin position="12"/>
        <end position="30"/>
    </location>
</feature>
<name>A0A6I3XLU0_9BURK</name>
<evidence type="ECO:0000256" key="1">
    <source>
        <dbReference type="SAM" id="Phobius"/>
    </source>
</evidence>
<gene>
    <name evidence="2" type="ORF">GJV26_13905</name>
</gene>
<keyword evidence="3" id="KW-1185">Reference proteome</keyword>
<evidence type="ECO:0000313" key="3">
    <source>
        <dbReference type="Proteomes" id="UP000431684"/>
    </source>
</evidence>
<organism evidence="2 3">
    <name type="scientific">Pseudoduganella dura</name>
    <dbReference type="NCBI Taxonomy" id="321982"/>
    <lineage>
        <taxon>Bacteria</taxon>
        <taxon>Pseudomonadati</taxon>
        <taxon>Pseudomonadota</taxon>
        <taxon>Betaproteobacteria</taxon>
        <taxon>Burkholderiales</taxon>
        <taxon>Oxalobacteraceae</taxon>
        <taxon>Telluria group</taxon>
        <taxon>Pseudoduganella</taxon>
    </lineage>
</organism>
<keyword evidence="1" id="KW-0812">Transmembrane</keyword>
<dbReference type="OrthoDB" id="8604580at2"/>
<keyword evidence="1" id="KW-1133">Transmembrane helix</keyword>
<dbReference type="EMBL" id="WNWM01000002">
    <property type="protein sequence ID" value="MUI13548.1"/>
    <property type="molecule type" value="Genomic_DNA"/>
</dbReference>
<dbReference type="Pfam" id="PF05545">
    <property type="entry name" value="FixQ"/>
    <property type="match status" value="1"/>
</dbReference>
<sequence>MTLEHIFDSASSVMTVISFATFAGIWAWAWSTRKRDDFAQAAQLPFDGDGNGERHDV</sequence>
<proteinExistence type="predicted"/>
<reference evidence="2 3" key="1">
    <citation type="submission" date="2019-11" db="EMBL/GenBank/DDBJ databases">
        <title>Draft Genome Sequences of Six Type Strains of the Genus Massilia.</title>
        <authorList>
            <person name="Miess H."/>
            <person name="Frediansyah A."/>
            <person name="Goeker M."/>
            <person name="Gross H."/>
        </authorList>
    </citation>
    <scope>NUCLEOTIDE SEQUENCE [LARGE SCALE GENOMIC DNA]</scope>
    <source>
        <strain evidence="2 3">DSM 17513</strain>
    </source>
</reference>
<dbReference type="AlphaFoldDB" id="A0A6I3XLU0"/>
<accession>A0A6I3XLU0</accession>
<dbReference type="RefSeq" id="WP_155709321.1">
    <property type="nucleotide sequence ID" value="NZ_BMWU01000001.1"/>
</dbReference>
<comment type="caution">
    <text evidence="2">The sequence shown here is derived from an EMBL/GenBank/DDBJ whole genome shotgun (WGS) entry which is preliminary data.</text>
</comment>